<name>A0A512MDS7_9BACT</name>
<dbReference type="SUPFAM" id="SSF103473">
    <property type="entry name" value="MFS general substrate transporter"/>
    <property type="match status" value="1"/>
</dbReference>
<protein>
    <recommendedName>
        <fullName evidence="9">Major facilitator superfamily (MFS) profile domain-containing protein</fullName>
    </recommendedName>
</protein>
<evidence type="ECO:0000313" key="10">
    <source>
        <dbReference type="EMBL" id="GEP44893.1"/>
    </source>
</evidence>
<keyword evidence="2" id="KW-0813">Transport</keyword>
<dbReference type="InterPro" id="IPR036259">
    <property type="entry name" value="MFS_trans_sf"/>
</dbReference>
<reference evidence="10 11" key="1">
    <citation type="submission" date="2019-07" db="EMBL/GenBank/DDBJ databases">
        <title>Whole genome shotgun sequence of Brevifollis gellanilyticus NBRC 108608.</title>
        <authorList>
            <person name="Hosoyama A."/>
            <person name="Uohara A."/>
            <person name="Ohji S."/>
            <person name="Ichikawa N."/>
        </authorList>
    </citation>
    <scope>NUCLEOTIDE SEQUENCE [LARGE SCALE GENOMIC DNA]</scope>
    <source>
        <strain evidence="10 11">NBRC 108608</strain>
    </source>
</reference>
<proteinExistence type="predicted"/>
<dbReference type="Pfam" id="PF01553">
    <property type="entry name" value="Acyltransferase"/>
    <property type="match status" value="1"/>
</dbReference>
<feature type="transmembrane region" description="Helical" evidence="8">
    <location>
        <begin position="161"/>
        <end position="182"/>
    </location>
</feature>
<organism evidence="10 11">
    <name type="scientific">Brevifollis gellanilyticus</name>
    <dbReference type="NCBI Taxonomy" id="748831"/>
    <lineage>
        <taxon>Bacteria</taxon>
        <taxon>Pseudomonadati</taxon>
        <taxon>Verrucomicrobiota</taxon>
        <taxon>Verrucomicrobiia</taxon>
        <taxon>Verrucomicrobiales</taxon>
        <taxon>Verrucomicrobiaceae</taxon>
    </lineage>
</organism>
<feature type="transmembrane region" description="Helical" evidence="8">
    <location>
        <begin position="259"/>
        <end position="277"/>
    </location>
</feature>
<dbReference type="GO" id="GO:0016746">
    <property type="term" value="F:acyltransferase activity"/>
    <property type="evidence" value="ECO:0007669"/>
    <property type="project" value="InterPro"/>
</dbReference>
<evidence type="ECO:0000256" key="7">
    <source>
        <dbReference type="SAM" id="MobiDB-lite"/>
    </source>
</evidence>
<feature type="transmembrane region" description="Helical" evidence="8">
    <location>
        <begin position="347"/>
        <end position="367"/>
    </location>
</feature>
<gene>
    <name evidence="10" type="ORF">BGE01nite_41840</name>
</gene>
<feature type="transmembrane region" description="Helical" evidence="8">
    <location>
        <begin position="289"/>
        <end position="311"/>
    </location>
</feature>
<evidence type="ECO:0000256" key="6">
    <source>
        <dbReference type="ARBA" id="ARBA00023136"/>
    </source>
</evidence>
<feature type="transmembrane region" description="Helical" evidence="8">
    <location>
        <begin position="194"/>
        <end position="217"/>
    </location>
</feature>
<dbReference type="Pfam" id="PF07690">
    <property type="entry name" value="MFS_1"/>
    <property type="match status" value="1"/>
</dbReference>
<dbReference type="RefSeq" id="WP_146853278.1">
    <property type="nucleotide sequence ID" value="NZ_BKAG01000038.1"/>
</dbReference>
<evidence type="ECO:0000256" key="5">
    <source>
        <dbReference type="ARBA" id="ARBA00022989"/>
    </source>
</evidence>
<keyword evidence="11" id="KW-1185">Reference proteome</keyword>
<dbReference type="InterPro" id="IPR002123">
    <property type="entry name" value="Plipid/glycerol_acylTrfase"/>
</dbReference>
<feature type="transmembrane region" description="Helical" evidence="8">
    <location>
        <begin position="412"/>
        <end position="430"/>
    </location>
</feature>
<evidence type="ECO:0000256" key="4">
    <source>
        <dbReference type="ARBA" id="ARBA00022692"/>
    </source>
</evidence>
<dbReference type="EMBL" id="BKAG01000038">
    <property type="protein sequence ID" value="GEP44893.1"/>
    <property type="molecule type" value="Genomic_DNA"/>
</dbReference>
<keyword evidence="4 8" id="KW-0812">Transmembrane</keyword>
<keyword evidence="6 8" id="KW-0472">Membrane</keyword>
<dbReference type="Gene3D" id="1.20.1250.20">
    <property type="entry name" value="MFS general substrate transporter like domains"/>
    <property type="match status" value="1"/>
</dbReference>
<dbReference type="GO" id="GO:0022857">
    <property type="term" value="F:transmembrane transporter activity"/>
    <property type="evidence" value="ECO:0007669"/>
    <property type="project" value="InterPro"/>
</dbReference>
<dbReference type="OrthoDB" id="9803968at2"/>
<keyword evidence="5 8" id="KW-1133">Transmembrane helix</keyword>
<feature type="transmembrane region" description="Helical" evidence="8">
    <location>
        <begin position="318"/>
        <end position="335"/>
    </location>
</feature>
<keyword evidence="3" id="KW-1003">Cell membrane</keyword>
<comment type="subcellular location">
    <subcellularLocation>
        <location evidence="1">Cell membrane</location>
        <topology evidence="1">Multi-pass membrane protein</topology>
    </subcellularLocation>
</comment>
<evidence type="ECO:0000256" key="2">
    <source>
        <dbReference type="ARBA" id="ARBA00022448"/>
    </source>
</evidence>
<dbReference type="AlphaFoldDB" id="A0A512MDS7"/>
<dbReference type="InterPro" id="IPR020846">
    <property type="entry name" value="MFS_dom"/>
</dbReference>
<evidence type="ECO:0000259" key="9">
    <source>
        <dbReference type="PROSITE" id="PS50850"/>
    </source>
</evidence>
<dbReference type="CDD" id="cd07989">
    <property type="entry name" value="LPLAT_AGPAT-like"/>
    <property type="match status" value="1"/>
</dbReference>
<feature type="region of interest" description="Disordered" evidence="7">
    <location>
        <begin position="752"/>
        <end position="775"/>
    </location>
</feature>
<feature type="transmembrane region" description="Helical" evidence="8">
    <location>
        <begin position="94"/>
        <end position="116"/>
    </location>
</feature>
<evidence type="ECO:0000256" key="3">
    <source>
        <dbReference type="ARBA" id="ARBA00022475"/>
    </source>
</evidence>
<sequence length="816" mass="88148">MPSPAPADSADLNQLHSLPGRNKLSLVLVLAVSALNAFNDNILKMMLVGLAPKVAAGALGQDIGAWLGAMILLPFVIFAPVAGWFSDRYSKRSVLVVMLIAQAIILLMAGACFEAAWGTTSILLALGTFFLLATQATFFSPAKMGILKELAGSRRLGSVSGWLQMVAMVGILAGLGIGGVWFDVHFEQSGDPWNAAATPIWILFGVGVLAMIGGFFIQETPRHPGLPFRKELWWEHFKNLRECLSDLPMRRAFVGNSTYWFVASMVAAMFVDIGMVLHPDSAAGGAASASSHMTLMVGLGTVAGSIFVAWINRRGIQLGVIPLGALGLALALLWSGLEPVQSKAFEWALLGVGFLGGCYMVPIQTFIQDRAHPEKRGMVLSSMNLLDSIAGVLGVLVLVGLKMLGLGFRGQFWVLGVLMLIAAVYTVRLLPHYLLRFIALAIVRSMYKVRGVNHPNIPEKGGVLMLSNHVSYMDAFIIGAASQRPVHFVMWDQLYNIRYVTWFLKIVGTVPISATRAKDAIRAVGAALKEGRVVCLFPEGQITRHGMFNDLRKGFELMARQGDAVVLPVYLEGLYGSVFSHEGGNCFKKLPKTVRYPVHVHFGKPLSAREATTTAVHHQWLDMRHKAITARAERTSLTHASAIATANAVRLVEAEWAQPGDTLLCLAPKDSAIHQTLEAYVQLKPKIQLSVDVANCPEPRVVVGRVEDFRAGIPSGRLIMCWDDVQAGLVPGTLRGILDNSTGELLTMSVPDPQMPEGDEGAQLGNDPESFGRPLSGAMNAAGLIALMERHQLEIMEIGFLKPKTPPPAASEPPAA</sequence>
<dbReference type="PANTHER" id="PTHR43266:SF2">
    <property type="entry name" value="MAJOR FACILITATOR SUPERFAMILY (MFS) PROFILE DOMAIN-CONTAINING PROTEIN"/>
    <property type="match status" value="1"/>
</dbReference>
<comment type="caution">
    <text evidence="10">The sequence shown here is derived from an EMBL/GenBank/DDBJ whole genome shotgun (WGS) entry which is preliminary data.</text>
</comment>
<dbReference type="GO" id="GO:0005886">
    <property type="term" value="C:plasma membrane"/>
    <property type="evidence" value="ECO:0007669"/>
    <property type="project" value="UniProtKB-SubCell"/>
</dbReference>
<feature type="domain" description="Major facilitator superfamily (MFS) profile" evidence="9">
    <location>
        <begin position="25"/>
        <end position="434"/>
    </location>
</feature>
<dbReference type="InterPro" id="IPR011701">
    <property type="entry name" value="MFS"/>
</dbReference>
<accession>A0A512MDS7</accession>
<evidence type="ECO:0000256" key="8">
    <source>
        <dbReference type="SAM" id="Phobius"/>
    </source>
</evidence>
<evidence type="ECO:0000256" key="1">
    <source>
        <dbReference type="ARBA" id="ARBA00004651"/>
    </source>
</evidence>
<feature type="transmembrane region" description="Helical" evidence="8">
    <location>
        <begin position="63"/>
        <end position="82"/>
    </location>
</feature>
<dbReference type="Proteomes" id="UP000321577">
    <property type="component" value="Unassembled WGS sequence"/>
</dbReference>
<evidence type="ECO:0000313" key="11">
    <source>
        <dbReference type="Proteomes" id="UP000321577"/>
    </source>
</evidence>
<feature type="transmembrane region" description="Helical" evidence="8">
    <location>
        <begin position="122"/>
        <end position="140"/>
    </location>
</feature>
<dbReference type="SUPFAM" id="SSF69593">
    <property type="entry name" value="Glycerol-3-phosphate (1)-acyltransferase"/>
    <property type="match status" value="1"/>
</dbReference>
<dbReference type="SMART" id="SM00563">
    <property type="entry name" value="PlsC"/>
    <property type="match status" value="1"/>
</dbReference>
<feature type="transmembrane region" description="Helical" evidence="8">
    <location>
        <begin position="379"/>
        <end position="400"/>
    </location>
</feature>
<dbReference type="PANTHER" id="PTHR43266">
    <property type="entry name" value="MACROLIDE-EFFLUX PROTEIN"/>
    <property type="match status" value="1"/>
</dbReference>
<dbReference type="PROSITE" id="PS50850">
    <property type="entry name" value="MFS"/>
    <property type="match status" value="1"/>
</dbReference>